<evidence type="ECO:0000313" key="2">
    <source>
        <dbReference type="Proteomes" id="UP000824120"/>
    </source>
</evidence>
<comment type="caution">
    <text evidence="1">The sequence shown here is derived from an EMBL/GenBank/DDBJ whole genome shotgun (WGS) entry which is preliminary data.</text>
</comment>
<reference evidence="1 2" key="1">
    <citation type="submission" date="2020-09" db="EMBL/GenBank/DDBJ databases">
        <title>De no assembly of potato wild relative species, Solanum commersonii.</title>
        <authorList>
            <person name="Cho K."/>
        </authorList>
    </citation>
    <scope>NUCLEOTIDE SEQUENCE [LARGE SCALE GENOMIC DNA]</scope>
    <source>
        <strain evidence="1">LZ3.2</strain>
        <tissue evidence="1">Leaf</tissue>
    </source>
</reference>
<dbReference type="AlphaFoldDB" id="A0A9J5YT68"/>
<proteinExistence type="predicted"/>
<sequence length="61" mass="7246">MADTSIKAGHWTEMNRYRTGTRQFDRVINWYRDERDQDGGSVPSRLTIYRDRIGTDRNGPR</sequence>
<name>A0A9J5YT68_SOLCO</name>
<dbReference type="EMBL" id="JACXVP010000006">
    <property type="protein sequence ID" value="KAG5602928.1"/>
    <property type="molecule type" value="Genomic_DNA"/>
</dbReference>
<evidence type="ECO:0000313" key="1">
    <source>
        <dbReference type="EMBL" id="KAG5602928.1"/>
    </source>
</evidence>
<organism evidence="1 2">
    <name type="scientific">Solanum commersonii</name>
    <name type="common">Commerson's wild potato</name>
    <name type="synonym">Commerson's nightshade</name>
    <dbReference type="NCBI Taxonomy" id="4109"/>
    <lineage>
        <taxon>Eukaryota</taxon>
        <taxon>Viridiplantae</taxon>
        <taxon>Streptophyta</taxon>
        <taxon>Embryophyta</taxon>
        <taxon>Tracheophyta</taxon>
        <taxon>Spermatophyta</taxon>
        <taxon>Magnoliopsida</taxon>
        <taxon>eudicotyledons</taxon>
        <taxon>Gunneridae</taxon>
        <taxon>Pentapetalae</taxon>
        <taxon>asterids</taxon>
        <taxon>lamiids</taxon>
        <taxon>Solanales</taxon>
        <taxon>Solanaceae</taxon>
        <taxon>Solanoideae</taxon>
        <taxon>Solaneae</taxon>
        <taxon>Solanum</taxon>
    </lineage>
</organism>
<accession>A0A9J5YT68</accession>
<dbReference type="Proteomes" id="UP000824120">
    <property type="component" value="Chromosome 6"/>
</dbReference>
<gene>
    <name evidence="1" type="ORF">H5410_034298</name>
</gene>
<keyword evidence="2" id="KW-1185">Reference proteome</keyword>
<protein>
    <submittedName>
        <fullName evidence="1">Uncharacterized protein</fullName>
    </submittedName>
</protein>